<proteinExistence type="predicted"/>
<dbReference type="EMBL" id="SJPV01000026">
    <property type="protein sequence ID" value="TWU28941.1"/>
    <property type="molecule type" value="Genomic_DNA"/>
</dbReference>
<evidence type="ECO:0000313" key="2">
    <source>
        <dbReference type="Proteomes" id="UP000319143"/>
    </source>
</evidence>
<reference evidence="1 2" key="1">
    <citation type="submission" date="2019-02" db="EMBL/GenBank/DDBJ databases">
        <title>Deep-cultivation of Planctomycetes and their phenomic and genomic characterization uncovers novel biology.</title>
        <authorList>
            <person name="Wiegand S."/>
            <person name="Jogler M."/>
            <person name="Boedeker C."/>
            <person name="Pinto D."/>
            <person name="Vollmers J."/>
            <person name="Rivas-Marin E."/>
            <person name="Kohn T."/>
            <person name="Peeters S.H."/>
            <person name="Heuer A."/>
            <person name="Rast P."/>
            <person name="Oberbeckmann S."/>
            <person name="Bunk B."/>
            <person name="Jeske O."/>
            <person name="Meyerdierks A."/>
            <person name="Storesund J.E."/>
            <person name="Kallscheuer N."/>
            <person name="Luecker S."/>
            <person name="Lage O.M."/>
            <person name="Pohl T."/>
            <person name="Merkel B.J."/>
            <person name="Hornburger P."/>
            <person name="Mueller R.-W."/>
            <person name="Bruemmer F."/>
            <person name="Labrenz M."/>
            <person name="Spormann A.M."/>
            <person name="Op Den Camp H."/>
            <person name="Overmann J."/>
            <person name="Amann R."/>
            <person name="Jetten M.S.M."/>
            <person name="Mascher T."/>
            <person name="Medema M.H."/>
            <person name="Devos D.P."/>
            <person name="Kaster A.-K."/>
            <person name="Ovreas L."/>
            <person name="Rohde M."/>
            <person name="Galperin M.Y."/>
            <person name="Jogler C."/>
        </authorList>
    </citation>
    <scope>NUCLEOTIDE SEQUENCE [LARGE SCALE GENOMIC DNA]</scope>
    <source>
        <strain evidence="1 2">Poly41</strain>
    </source>
</reference>
<evidence type="ECO:0000313" key="1">
    <source>
        <dbReference type="EMBL" id="TWU28941.1"/>
    </source>
</evidence>
<sequence length="34" mass="3833">MNHHVCSIDFVPILLDQTKQRIQENFVIPGIAVG</sequence>
<dbReference type="AlphaFoldDB" id="A0A5C6CZN8"/>
<gene>
    <name evidence="1" type="ORF">Poly41_67940</name>
</gene>
<organism evidence="1 2">
    <name type="scientific">Novipirellula artificiosorum</name>
    <dbReference type="NCBI Taxonomy" id="2528016"/>
    <lineage>
        <taxon>Bacteria</taxon>
        <taxon>Pseudomonadati</taxon>
        <taxon>Planctomycetota</taxon>
        <taxon>Planctomycetia</taxon>
        <taxon>Pirellulales</taxon>
        <taxon>Pirellulaceae</taxon>
        <taxon>Novipirellula</taxon>
    </lineage>
</organism>
<protein>
    <submittedName>
        <fullName evidence="1">Uncharacterized protein</fullName>
    </submittedName>
</protein>
<name>A0A5C6CZN8_9BACT</name>
<accession>A0A5C6CZN8</accession>
<dbReference type="Proteomes" id="UP000319143">
    <property type="component" value="Unassembled WGS sequence"/>
</dbReference>
<keyword evidence="2" id="KW-1185">Reference proteome</keyword>
<comment type="caution">
    <text evidence="1">The sequence shown here is derived from an EMBL/GenBank/DDBJ whole genome shotgun (WGS) entry which is preliminary data.</text>
</comment>